<dbReference type="Proteomes" id="UP000789524">
    <property type="component" value="Unassembled WGS sequence"/>
</dbReference>
<dbReference type="EMBL" id="CAKASE010000049">
    <property type="protein sequence ID" value="CAG9563624.1"/>
    <property type="molecule type" value="Genomic_DNA"/>
</dbReference>
<dbReference type="OrthoDB" id="6755972at2759"/>
<keyword evidence="2" id="KW-1185">Reference proteome</keyword>
<organism evidence="1 2">
    <name type="scientific">Danaus chrysippus</name>
    <name type="common">African queen</name>
    <dbReference type="NCBI Taxonomy" id="151541"/>
    <lineage>
        <taxon>Eukaryota</taxon>
        <taxon>Metazoa</taxon>
        <taxon>Ecdysozoa</taxon>
        <taxon>Arthropoda</taxon>
        <taxon>Hexapoda</taxon>
        <taxon>Insecta</taxon>
        <taxon>Pterygota</taxon>
        <taxon>Neoptera</taxon>
        <taxon>Endopterygota</taxon>
        <taxon>Lepidoptera</taxon>
        <taxon>Glossata</taxon>
        <taxon>Ditrysia</taxon>
        <taxon>Papilionoidea</taxon>
        <taxon>Nymphalidae</taxon>
        <taxon>Danainae</taxon>
        <taxon>Danaini</taxon>
        <taxon>Danaina</taxon>
        <taxon>Danaus</taxon>
        <taxon>Anosia</taxon>
    </lineage>
</organism>
<protein>
    <submittedName>
        <fullName evidence="1">(African queen) hypothetical protein</fullName>
    </submittedName>
</protein>
<evidence type="ECO:0000313" key="2">
    <source>
        <dbReference type="Proteomes" id="UP000789524"/>
    </source>
</evidence>
<reference evidence="1" key="1">
    <citation type="submission" date="2021-09" db="EMBL/GenBank/DDBJ databases">
        <authorList>
            <person name="Martin H S."/>
        </authorList>
    </citation>
    <scope>NUCLEOTIDE SEQUENCE</scope>
</reference>
<proteinExistence type="predicted"/>
<accession>A0A8J2VRI3</accession>
<evidence type="ECO:0000313" key="1">
    <source>
        <dbReference type="EMBL" id="CAG9563624.1"/>
    </source>
</evidence>
<dbReference type="AlphaFoldDB" id="A0A8J2VRI3"/>
<sequence>MDRCGKEYKARRPLNIMRVKPSKYEGSAPIHSNRSYWRQVFNGLTSDDNKPLEEKDVKVLSEVLPKDVCQKVCSILNITTQDETTTPAEKRPVDKTRRVVKQPLLSRRQTINVHRELDSDTDVECGSSNYYFIDSEEEVSEKNIHKEFLKKPEREQVTWETRYLQPERDEQKTLIKKADDLTDRIVHDFCDYMKQLGGDQQSQLFTPKAVKELFTIEFDTHVARSLKVVPKEMPTVEERIAEVTDNQQRSRFAALGREISKDIKAEKRPSHLKAFSRSVPHKEQWRAPANHTREMWRSARHVPRELVTLKTVWEGITNLRSVKEYCRWMIEHPEYRRPEYLNSLGMFDPGVLDARLTFELQQDRSPPPSPTDVPAPITHLRKRLSLLAETTFIKQ</sequence>
<comment type="caution">
    <text evidence="1">The sequence shown here is derived from an EMBL/GenBank/DDBJ whole genome shotgun (WGS) entry which is preliminary data.</text>
</comment>
<gene>
    <name evidence="1" type="ORF">DCHRY22_LOCUS4734</name>
</gene>
<name>A0A8J2VRI3_9NEOP</name>